<protein>
    <submittedName>
        <fullName evidence="2">Helix-turn-helix transcriptional regulator</fullName>
    </submittedName>
</protein>
<organism evidence="2 3">
    <name type="scientific">Streptomyces venezuelae</name>
    <dbReference type="NCBI Taxonomy" id="54571"/>
    <lineage>
        <taxon>Bacteria</taxon>
        <taxon>Bacillati</taxon>
        <taxon>Actinomycetota</taxon>
        <taxon>Actinomycetes</taxon>
        <taxon>Kitasatosporales</taxon>
        <taxon>Streptomycetaceae</taxon>
        <taxon>Streptomyces</taxon>
    </lineage>
</organism>
<dbReference type="OrthoDB" id="4307453at2"/>
<dbReference type="InterPro" id="IPR016032">
    <property type="entry name" value="Sig_transdc_resp-reg_C-effctor"/>
</dbReference>
<dbReference type="GO" id="GO:0003677">
    <property type="term" value="F:DNA binding"/>
    <property type="evidence" value="ECO:0007669"/>
    <property type="project" value="InterPro"/>
</dbReference>
<name>A0A5P2BY64_STRVZ</name>
<reference evidence="2 3" key="1">
    <citation type="submission" date="2018-05" db="EMBL/GenBank/DDBJ databases">
        <title>Streptomyces venezuelae.</title>
        <authorList>
            <person name="Kim W."/>
            <person name="Lee N."/>
            <person name="Cho B.-K."/>
        </authorList>
    </citation>
    <scope>NUCLEOTIDE SEQUENCE [LARGE SCALE GENOMIC DNA]</scope>
    <source>
        <strain evidence="2 3">ATCC 14584</strain>
    </source>
</reference>
<dbReference type="PANTHER" id="PTHR34293">
    <property type="entry name" value="HTH-TYPE TRANSCRIPTIONAL REGULATOR TRMBL2"/>
    <property type="match status" value="1"/>
</dbReference>
<dbReference type="EMBL" id="CP029192">
    <property type="protein sequence ID" value="QES35157.1"/>
    <property type="molecule type" value="Genomic_DNA"/>
</dbReference>
<dbReference type="SMART" id="SM00421">
    <property type="entry name" value="HTH_LUXR"/>
    <property type="match status" value="1"/>
</dbReference>
<dbReference type="AlphaFoldDB" id="A0A5P2BY64"/>
<dbReference type="SUPFAM" id="SSF46894">
    <property type="entry name" value="C-terminal effector domain of the bipartite response regulators"/>
    <property type="match status" value="1"/>
</dbReference>
<evidence type="ECO:0000259" key="1">
    <source>
        <dbReference type="SMART" id="SM00421"/>
    </source>
</evidence>
<dbReference type="Gene3D" id="1.10.10.10">
    <property type="entry name" value="Winged helix-like DNA-binding domain superfamily/Winged helix DNA-binding domain"/>
    <property type="match status" value="1"/>
</dbReference>
<dbReference type="PANTHER" id="PTHR34293:SF1">
    <property type="entry name" value="HTH-TYPE TRANSCRIPTIONAL REGULATOR TRMBL2"/>
    <property type="match status" value="1"/>
</dbReference>
<evidence type="ECO:0000313" key="2">
    <source>
        <dbReference type="EMBL" id="QES35157.1"/>
    </source>
</evidence>
<dbReference type="RefSeq" id="WP_150217282.1">
    <property type="nucleotide sequence ID" value="NZ_CP029192.1"/>
</dbReference>
<dbReference type="InterPro" id="IPR051797">
    <property type="entry name" value="TrmB-like"/>
</dbReference>
<dbReference type="GO" id="GO:0006355">
    <property type="term" value="P:regulation of DNA-templated transcription"/>
    <property type="evidence" value="ECO:0007669"/>
    <property type="project" value="InterPro"/>
</dbReference>
<feature type="domain" description="HTH luxR-type" evidence="1">
    <location>
        <begin position="257"/>
        <end position="314"/>
    </location>
</feature>
<evidence type="ECO:0000313" key="3">
    <source>
        <dbReference type="Proteomes" id="UP000322927"/>
    </source>
</evidence>
<dbReference type="PRINTS" id="PR00038">
    <property type="entry name" value="HTHLUXR"/>
</dbReference>
<proteinExistence type="predicted"/>
<dbReference type="CDD" id="cd06170">
    <property type="entry name" value="LuxR_C_like"/>
    <property type="match status" value="1"/>
</dbReference>
<sequence length="326" mass="36030">MNPGPHDHGPDELCDAGSELYARALREGHVPREDTELLPCLVRFGLLHPAPENPGRLLPTPPALALPRLRAAIQEHVAAEVRREVRLAEQFEPLLAIARDGRPPVTDPSVTVLNGFPRIRQAVTDALNASSQESLAIQPGGARLARDLAQSHPIAQGLLSRGGRMRTLYQHTNRHSLPVLAYYEQLQGDAEVRTLDEVTERLFIFDRTVAFIPANKDRSKALELRHPVLIDYLVSIFERLWRPATPLFPQPARLPADNGITNRQRTIGVLLVEGHTDTEIAERLGMNVRTARAHIARLAATLGSHSRAQLGYLIGKSGVLNRDDHA</sequence>
<dbReference type="Pfam" id="PF00196">
    <property type="entry name" value="GerE"/>
    <property type="match status" value="1"/>
</dbReference>
<dbReference type="InterPro" id="IPR036388">
    <property type="entry name" value="WH-like_DNA-bd_sf"/>
</dbReference>
<dbReference type="Proteomes" id="UP000322927">
    <property type="component" value="Chromosome"/>
</dbReference>
<dbReference type="InterPro" id="IPR000792">
    <property type="entry name" value="Tscrpt_reg_LuxR_C"/>
</dbReference>
<accession>A0A5P2BY64</accession>
<gene>
    <name evidence="2" type="ORF">DEJ48_18620</name>
</gene>